<dbReference type="Gene3D" id="1.25.40.10">
    <property type="entry name" value="Tetratricopeptide repeat domain"/>
    <property type="match status" value="1"/>
</dbReference>
<dbReference type="InterPro" id="IPR011990">
    <property type="entry name" value="TPR-like_helical_dom_sf"/>
</dbReference>
<evidence type="ECO:0000313" key="1">
    <source>
        <dbReference type="EMBL" id="CDS11173.1"/>
    </source>
</evidence>
<sequence length="549" mass="62375">MITSAHTQTQSEMDTTMTVLQHTTADTTSFLTPQALFDTLQSMNHDDASILTESLRQHHIEMLLTILRIRATALARVADFDQALAETTLQIQIAPFSALGYLQKGDILSNMQGYQATAIKVYEKGISMVPQNDPSHQQLLRAKKQACEKQQIRVDFISQLPLAIVRDCITPLLRRGSKWSRLGTVSKRWYQALMAGNMDKKHFKIYGGSNTLVKQELMDAASEIVSLRMKDCIQPPHTFLNLGKFHSLQKLSIEDCFLSTWLEFATALNKVGRWLTHLEIENIQGVSIIPLKDILQSCPRLQFMRHFGNGNVEISTIEKCYISLTSLQFCSNDQIRKEHVVDLLSKLPSLEKLSIYHSKTCEWLIQLNTSYDYIFSTRFNHLLSNIDPATTGGRRMLYIHGPGLKNAEAASKLLLESHDWPSMESIVYNTCFLESTKVFEIMTSSSPVLQLHSMNNLTIMRCGMKEGHLMQIFQKWRSEKLHLDQLRLIDEPGITDRVVASLAGRGGAMICRRIELNRLPNITASGIRFLYSRLYPHNIKVIDCPMVCN</sequence>
<gene>
    <name evidence="1" type="ORF">LRAMOSA03436</name>
</gene>
<dbReference type="SUPFAM" id="SSF48452">
    <property type="entry name" value="TPR-like"/>
    <property type="match status" value="1"/>
</dbReference>
<reference evidence="1" key="1">
    <citation type="journal article" date="2014" name="Genome Announc.">
        <title>De novo whole-genome sequence and genome annotation of Lichtheimia ramosa.</title>
        <authorList>
            <person name="Linde J."/>
            <person name="Schwartze V."/>
            <person name="Binder U."/>
            <person name="Lass-Florl C."/>
            <person name="Voigt K."/>
            <person name="Horn F."/>
        </authorList>
    </citation>
    <scope>NUCLEOTIDE SEQUENCE</scope>
    <source>
        <strain evidence="1">JMRC FSU:6197</strain>
    </source>
</reference>
<proteinExistence type="predicted"/>
<dbReference type="EMBL" id="LK023346">
    <property type="protein sequence ID" value="CDS11173.1"/>
    <property type="molecule type" value="Genomic_DNA"/>
</dbReference>
<dbReference type="AlphaFoldDB" id="A0A077WVY9"/>
<organism evidence="1">
    <name type="scientific">Lichtheimia ramosa</name>
    <dbReference type="NCBI Taxonomy" id="688394"/>
    <lineage>
        <taxon>Eukaryota</taxon>
        <taxon>Fungi</taxon>
        <taxon>Fungi incertae sedis</taxon>
        <taxon>Mucoromycota</taxon>
        <taxon>Mucoromycotina</taxon>
        <taxon>Mucoromycetes</taxon>
        <taxon>Mucorales</taxon>
        <taxon>Lichtheimiaceae</taxon>
        <taxon>Lichtheimia</taxon>
    </lineage>
</organism>
<accession>A0A077WVY9</accession>
<dbReference type="InterPro" id="IPR032675">
    <property type="entry name" value="LRR_dom_sf"/>
</dbReference>
<dbReference type="Gene3D" id="3.80.10.10">
    <property type="entry name" value="Ribonuclease Inhibitor"/>
    <property type="match status" value="1"/>
</dbReference>
<dbReference type="OrthoDB" id="2247878at2759"/>
<name>A0A077WVY9_9FUNG</name>
<protein>
    <submittedName>
        <fullName evidence="1">Uncharacterized protein</fullName>
    </submittedName>
</protein>
<dbReference type="SUPFAM" id="SSF52058">
    <property type="entry name" value="L domain-like"/>
    <property type="match status" value="1"/>
</dbReference>